<evidence type="ECO:0000256" key="4">
    <source>
        <dbReference type="ARBA" id="ARBA00022475"/>
    </source>
</evidence>
<dbReference type="GO" id="GO:0005524">
    <property type="term" value="F:ATP binding"/>
    <property type="evidence" value="ECO:0007669"/>
    <property type="project" value="UniProtKB-KW"/>
</dbReference>
<feature type="transmembrane region" description="Helical" evidence="11">
    <location>
        <begin position="677"/>
        <end position="694"/>
    </location>
</feature>
<feature type="transmembrane region" description="Helical" evidence="11">
    <location>
        <begin position="835"/>
        <end position="858"/>
    </location>
</feature>
<dbReference type="Gene3D" id="3.40.50.300">
    <property type="entry name" value="P-loop containing nucleotide triphosphate hydrolases"/>
    <property type="match status" value="2"/>
</dbReference>
<dbReference type="PROSITE" id="PS00211">
    <property type="entry name" value="ABC_TRANSPORTER_1"/>
    <property type="match status" value="2"/>
</dbReference>
<feature type="transmembrane region" description="Helical" evidence="11">
    <location>
        <begin position="768"/>
        <end position="787"/>
    </location>
</feature>
<evidence type="ECO:0000256" key="11">
    <source>
        <dbReference type="SAM" id="Phobius"/>
    </source>
</evidence>
<keyword evidence="6" id="KW-0547">Nucleotide-binding</keyword>
<dbReference type="InterPro" id="IPR003439">
    <property type="entry name" value="ABC_transporter-like_ATP-bd"/>
</dbReference>
<dbReference type="Pfam" id="PF00005">
    <property type="entry name" value="ABC_tran"/>
    <property type="match status" value="2"/>
</dbReference>
<keyword evidence="11" id="KW-1133">Transmembrane helix</keyword>
<keyword evidence="3" id="KW-0813">Transport</keyword>
<evidence type="ECO:0000313" key="13">
    <source>
        <dbReference type="EMBL" id="MBC5736632.1"/>
    </source>
</evidence>
<dbReference type="InterPro" id="IPR009825">
    <property type="entry name" value="ECF_substrate-spec-like"/>
</dbReference>
<dbReference type="SMART" id="SM00382">
    <property type="entry name" value="AAA"/>
    <property type="match status" value="2"/>
</dbReference>
<feature type="domain" description="ABC transporter" evidence="12">
    <location>
        <begin position="292"/>
        <end position="513"/>
    </location>
</feature>
<dbReference type="GO" id="GO:0043190">
    <property type="term" value="C:ATP-binding cassette (ABC) transporter complex"/>
    <property type="evidence" value="ECO:0007669"/>
    <property type="project" value="TreeGrafter"/>
</dbReference>
<keyword evidence="11" id="KW-0812">Transmembrane</keyword>
<dbReference type="CDD" id="cd03225">
    <property type="entry name" value="ABC_cobalt_CbiO_domain1"/>
    <property type="match status" value="2"/>
</dbReference>
<keyword evidence="4" id="KW-1003">Cell membrane</keyword>
<evidence type="ECO:0000256" key="7">
    <source>
        <dbReference type="ARBA" id="ARBA00022840"/>
    </source>
</evidence>
<accession>A0A8J6JJX0</accession>
<evidence type="ECO:0000256" key="3">
    <source>
        <dbReference type="ARBA" id="ARBA00022448"/>
    </source>
</evidence>
<dbReference type="InterPro" id="IPR050095">
    <property type="entry name" value="ECF_ABC_transporter_ATP-bd"/>
</dbReference>
<dbReference type="GO" id="GO:0016887">
    <property type="term" value="F:ATP hydrolysis activity"/>
    <property type="evidence" value="ECO:0007669"/>
    <property type="project" value="InterPro"/>
</dbReference>
<evidence type="ECO:0000256" key="8">
    <source>
        <dbReference type="ARBA" id="ARBA00022967"/>
    </source>
</evidence>
<feature type="transmembrane region" description="Helical" evidence="11">
    <location>
        <begin position="799"/>
        <end position="823"/>
    </location>
</feature>
<feature type="domain" description="ABC transporter" evidence="12">
    <location>
        <begin position="1"/>
        <end position="237"/>
    </location>
</feature>
<dbReference type="InterPro" id="IPR003593">
    <property type="entry name" value="AAA+_ATPase"/>
</dbReference>
<sequence>MDHLTFTYPEQPSPALRDFSLTIRQGEFVVLCGPSGCGKSTLLRQLKRALAPHGKRGGTILFEGKLLGELDQRTESQRIGFVQQSPENQVVTDKVWHELAFGLESLGYDTPTIRRRVAEMASFFGIQTWFYKNVTELSGGQKQLLNLASIMAMQPSVLILDEPTSQLDPIAASDFLATLGKINRELGTTILLTEHRLEEAFPLATTVAVMDRGALLCTGTPQEVGEQLRQSGHTMFLAMPTPMRIWAAVNDSAPCPVTVREGREWLASFAGRKEIEPLRPEPQLPKGGDVVLRGRELWFKYDKDLPDVVKGLSLSLRKGEFLALLGGNGTGKTTSLKLLSGLRKPYRGELEISGSVGMLPQNPQTLFVKKTVREDLYEILKGRKLSKERQDQRVAHVTALCRLEELLDRHPYDLSGGEQQRAALAKVLLLNPEILLLDEPTKGLDAEFKQVFAEILQILLRRGTAVLMVSHDIEFCARYAHRCALFFDGGIVTEGTPRNFFSGNSFYTTAANRMARQLLPRAVTVEDVIAACGGQVPPAPALPEDIPLLPEPEEASADYKPKPLPWWRKLGAVLTGGVALLLFLQFMNVTDLTALVGMEGMTELASDQLALYAFFIAALFLFAACITRRSHRPDYLVQTPREKRKLSRRTLFATALILLLIPLTLYVGVFYLDNKKYYFISLMVLLECMAPFFLIFEGRKPKARELVIIAVLCAIAIAGRAALFMLPQFKPVIAMTIISGVAFGGETGFLVGAMTMLASNVMFSQGPWTPWQMFAVGIIGFFAGVLFRKGWLRRSRGALCVFGALSAILIYGGIMNPASALMWAPELNWKVILTYYVTGFPFDCIQAAATWLFLWFAAEPMLEKLDRIKVKYGLVE</sequence>
<dbReference type="InterPro" id="IPR015856">
    <property type="entry name" value="ABC_transpr_CbiO/EcfA_su"/>
</dbReference>
<dbReference type="Gene3D" id="1.10.1760.20">
    <property type="match status" value="1"/>
</dbReference>
<feature type="transmembrane region" description="Helical" evidence="11">
    <location>
        <begin position="650"/>
        <end position="671"/>
    </location>
</feature>
<keyword evidence="14" id="KW-1185">Reference proteome</keyword>
<comment type="caution">
    <text evidence="13">The sequence shown here is derived from an EMBL/GenBank/DDBJ whole genome shotgun (WGS) entry which is preliminary data.</text>
</comment>
<comment type="function">
    <text evidence="10">Probably part of an ABC transporter complex. Responsible for energy coupling to the transport system.</text>
</comment>
<protein>
    <submittedName>
        <fullName evidence="13">ATP-binding cassette domain-containing protein</fullName>
    </submittedName>
</protein>
<dbReference type="PROSITE" id="PS50893">
    <property type="entry name" value="ABC_TRANSPORTER_2"/>
    <property type="match status" value="2"/>
</dbReference>
<proteinExistence type="inferred from homology"/>
<dbReference type="AlphaFoldDB" id="A0A8J6JJX0"/>
<dbReference type="Pfam" id="PF07155">
    <property type="entry name" value="ECF-ribofla_trS"/>
    <property type="match status" value="1"/>
</dbReference>
<feature type="transmembrane region" description="Helical" evidence="11">
    <location>
        <begin position="706"/>
        <end position="726"/>
    </location>
</feature>
<comment type="similarity">
    <text evidence="2">Belongs to the ABC transporter superfamily.</text>
</comment>
<name>A0A8J6JJX0_9FIRM</name>
<evidence type="ECO:0000256" key="1">
    <source>
        <dbReference type="ARBA" id="ARBA00004202"/>
    </source>
</evidence>
<evidence type="ECO:0000256" key="10">
    <source>
        <dbReference type="ARBA" id="ARBA00025157"/>
    </source>
</evidence>
<dbReference type="InterPro" id="IPR017871">
    <property type="entry name" value="ABC_transporter-like_CS"/>
</dbReference>
<keyword evidence="9 11" id="KW-0472">Membrane</keyword>
<dbReference type="EMBL" id="JACOPQ010000004">
    <property type="protein sequence ID" value="MBC5736632.1"/>
    <property type="molecule type" value="Genomic_DNA"/>
</dbReference>
<keyword evidence="7 13" id="KW-0067">ATP-binding</keyword>
<evidence type="ECO:0000313" key="14">
    <source>
        <dbReference type="Proteomes" id="UP000607645"/>
    </source>
</evidence>
<dbReference type="Proteomes" id="UP000607645">
    <property type="component" value="Unassembled WGS sequence"/>
</dbReference>
<dbReference type="RefSeq" id="WP_155151135.1">
    <property type="nucleotide sequence ID" value="NZ_JACOPQ010000004.1"/>
</dbReference>
<comment type="subcellular location">
    <subcellularLocation>
        <location evidence="1">Cell membrane</location>
        <topology evidence="1">Peripheral membrane protein</topology>
    </subcellularLocation>
</comment>
<dbReference type="InterPro" id="IPR027417">
    <property type="entry name" value="P-loop_NTPase"/>
</dbReference>
<dbReference type="GO" id="GO:0042626">
    <property type="term" value="F:ATPase-coupled transmembrane transporter activity"/>
    <property type="evidence" value="ECO:0007669"/>
    <property type="project" value="TreeGrafter"/>
</dbReference>
<evidence type="ECO:0000256" key="9">
    <source>
        <dbReference type="ARBA" id="ARBA00023136"/>
    </source>
</evidence>
<feature type="transmembrane region" description="Helical" evidence="11">
    <location>
        <begin position="570"/>
        <end position="589"/>
    </location>
</feature>
<keyword evidence="8" id="KW-1278">Translocase</keyword>
<evidence type="ECO:0000256" key="5">
    <source>
        <dbReference type="ARBA" id="ARBA00022737"/>
    </source>
</evidence>
<evidence type="ECO:0000256" key="2">
    <source>
        <dbReference type="ARBA" id="ARBA00005417"/>
    </source>
</evidence>
<evidence type="ECO:0000259" key="12">
    <source>
        <dbReference type="PROSITE" id="PS50893"/>
    </source>
</evidence>
<dbReference type="SUPFAM" id="SSF52540">
    <property type="entry name" value="P-loop containing nucleoside triphosphate hydrolases"/>
    <property type="match status" value="2"/>
</dbReference>
<feature type="transmembrane region" description="Helical" evidence="11">
    <location>
        <begin position="609"/>
        <end position="629"/>
    </location>
</feature>
<dbReference type="PANTHER" id="PTHR43553:SF23">
    <property type="entry name" value="ABC TRANSPORTER ATP-BINDING COMPONENT"/>
    <property type="match status" value="1"/>
</dbReference>
<evidence type="ECO:0000256" key="6">
    <source>
        <dbReference type="ARBA" id="ARBA00022741"/>
    </source>
</evidence>
<gene>
    <name evidence="13" type="ORF">H8S62_06365</name>
</gene>
<reference evidence="13" key="1">
    <citation type="submission" date="2020-08" db="EMBL/GenBank/DDBJ databases">
        <title>Genome public.</title>
        <authorList>
            <person name="Liu C."/>
            <person name="Sun Q."/>
        </authorList>
    </citation>
    <scope>NUCLEOTIDE SEQUENCE</scope>
    <source>
        <strain evidence="13">NSJ-52</strain>
    </source>
</reference>
<keyword evidence="5" id="KW-0677">Repeat</keyword>
<organism evidence="13 14">
    <name type="scientific">Lawsonibacter faecis</name>
    <dbReference type="NCBI Taxonomy" id="2763052"/>
    <lineage>
        <taxon>Bacteria</taxon>
        <taxon>Bacillati</taxon>
        <taxon>Bacillota</taxon>
        <taxon>Clostridia</taxon>
        <taxon>Eubacteriales</taxon>
        <taxon>Oscillospiraceae</taxon>
        <taxon>Lawsonibacter</taxon>
    </lineage>
</organism>
<dbReference type="PANTHER" id="PTHR43553">
    <property type="entry name" value="HEAVY METAL TRANSPORTER"/>
    <property type="match status" value="1"/>
</dbReference>